<gene>
    <name evidence="1" type="ORF">NE237_013248</name>
</gene>
<evidence type="ECO:0000313" key="1">
    <source>
        <dbReference type="EMBL" id="KAJ4956465.1"/>
    </source>
</evidence>
<sequence>MFYFSLSKSKTKEEIQGILPVTGVPASSGGMLVEGFGLAVVVMLLGSESSMVAIGDLKDQRMQQGVLIVGLDKAWCNVLSRGSDQLLYMRVGASLAVPIYYRGEHALGAFGVMVVRTIVCGLDQIKEPQLTAPIAAMVVDLFGSDAFDVAKEFNVPSYIFLPSLAMLLSLYLHLPKLNETYSCEYRDLYELVKLTGCTTTILILCATSWKRFDGPNPRLTE</sequence>
<dbReference type="AlphaFoldDB" id="A0A9Q0JZM1"/>
<evidence type="ECO:0000313" key="2">
    <source>
        <dbReference type="Proteomes" id="UP001141806"/>
    </source>
</evidence>
<dbReference type="PANTHER" id="PTHR48045">
    <property type="entry name" value="UDP-GLYCOSYLTRANSFERASE 72B1"/>
    <property type="match status" value="1"/>
</dbReference>
<proteinExistence type="predicted"/>
<dbReference type="EMBL" id="JAMYWD010000011">
    <property type="protein sequence ID" value="KAJ4956465.1"/>
    <property type="molecule type" value="Genomic_DNA"/>
</dbReference>
<comment type="caution">
    <text evidence="1">The sequence shown here is derived from an EMBL/GenBank/DDBJ whole genome shotgun (WGS) entry which is preliminary data.</text>
</comment>
<dbReference type="Proteomes" id="UP001141806">
    <property type="component" value="Unassembled WGS sequence"/>
</dbReference>
<organism evidence="1 2">
    <name type="scientific">Protea cynaroides</name>
    <dbReference type="NCBI Taxonomy" id="273540"/>
    <lineage>
        <taxon>Eukaryota</taxon>
        <taxon>Viridiplantae</taxon>
        <taxon>Streptophyta</taxon>
        <taxon>Embryophyta</taxon>
        <taxon>Tracheophyta</taxon>
        <taxon>Spermatophyta</taxon>
        <taxon>Magnoliopsida</taxon>
        <taxon>Proteales</taxon>
        <taxon>Proteaceae</taxon>
        <taxon>Protea</taxon>
    </lineage>
</organism>
<dbReference type="OrthoDB" id="5835829at2759"/>
<dbReference type="SUPFAM" id="SSF53756">
    <property type="entry name" value="UDP-Glycosyltransferase/glycogen phosphorylase"/>
    <property type="match status" value="1"/>
</dbReference>
<dbReference type="PANTHER" id="PTHR48045:SF11">
    <property type="entry name" value="UDP-GLYCOSYLTRANSFERASE 72B1"/>
    <property type="match status" value="1"/>
</dbReference>
<protein>
    <submittedName>
        <fullName evidence="1">Uncharacterized protein</fullName>
    </submittedName>
</protein>
<dbReference type="Gene3D" id="3.40.50.2000">
    <property type="entry name" value="Glycogen Phosphorylase B"/>
    <property type="match status" value="1"/>
</dbReference>
<name>A0A9Q0JZM1_9MAGN</name>
<keyword evidence="2" id="KW-1185">Reference proteome</keyword>
<accession>A0A9Q0JZM1</accession>
<reference evidence="1" key="1">
    <citation type="journal article" date="2023" name="Plant J.">
        <title>The genome of the king protea, Protea cynaroides.</title>
        <authorList>
            <person name="Chang J."/>
            <person name="Duong T.A."/>
            <person name="Schoeman C."/>
            <person name="Ma X."/>
            <person name="Roodt D."/>
            <person name="Barker N."/>
            <person name="Li Z."/>
            <person name="Van de Peer Y."/>
            <person name="Mizrachi E."/>
        </authorList>
    </citation>
    <scope>NUCLEOTIDE SEQUENCE</scope>
    <source>
        <tissue evidence="1">Young leaves</tissue>
    </source>
</reference>